<protein>
    <submittedName>
        <fullName evidence="2">ParB-like nuclease</fullName>
    </submittedName>
</protein>
<dbReference type="InterPro" id="IPR036086">
    <property type="entry name" value="ParB/Sulfiredoxin_sf"/>
</dbReference>
<gene>
    <name evidence="2" type="ORF">FuraDRAFT_2692</name>
</gene>
<dbReference type="InterPro" id="IPR014956">
    <property type="entry name" value="ParBc_2"/>
</dbReference>
<dbReference type="RefSeq" id="WP_008954712.1">
    <property type="nucleotide sequence ID" value="NZ_ACIS01000007.1"/>
</dbReference>
<dbReference type="CDD" id="cd16390">
    <property type="entry name" value="ParB_N_Srx_like"/>
    <property type="match status" value="1"/>
</dbReference>
<accession>B9Z5Q7</accession>
<organism evidence="2 3">
    <name type="scientific">Pseudogulbenkiania ferrooxidans 2002</name>
    <dbReference type="NCBI Taxonomy" id="279714"/>
    <lineage>
        <taxon>Bacteria</taxon>
        <taxon>Pseudomonadati</taxon>
        <taxon>Pseudomonadota</taxon>
        <taxon>Betaproteobacteria</taxon>
        <taxon>Neisseriales</taxon>
        <taxon>Chromobacteriaceae</taxon>
        <taxon>Pseudogulbenkiania</taxon>
    </lineage>
</organism>
<dbReference type="PIRSF" id="PIRSF029669">
    <property type="entry name" value="UCP029669"/>
    <property type="match status" value="1"/>
</dbReference>
<sequence length="233" mass="26115" precursor="true">MRLKILLLWLALLVAAPLAAAEDACTPDTPVGTVCQLAIAALHPTQPGIGLLQVEQDLAHLGKKPRAKLHKYMLKKRIPVVIGPDAGYYLVDGHHLTRELWTLGQREVPVVIEGRLENPATFWPEMQAHHWAWLADQQGRPVLPETLPRRIQDLPDYPYRSLAGFAQRAGLFDKRDEVYFVEFAWARYLGERLHWAPVTRATLAQRLREASRLACQSDAAGLPGYPGRACSQP</sequence>
<comment type="caution">
    <text evidence="2">The sequence shown here is derived from an EMBL/GenBank/DDBJ whole genome shotgun (WGS) entry which is preliminary data.</text>
</comment>
<dbReference type="eggNOG" id="COG4318">
    <property type="taxonomic scope" value="Bacteria"/>
</dbReference>
<dbReference type="AlphaFoldDB" id="B9Z5Q7"/>
<dbReference type="EMBL" id="ACIS01000007">
    <property type="protein sequence ID" value="EEG07904.1"/>
    <property type="molecule type" value="Genomic_DNA"/>
</dbReference>
<name>B9Z5Q7_9NEIS</name>
<evidence type="ECO:0000313" key="2">
    <source>
        <dbReference type="EMBL" id="EEG07904.1"/>
    </source>
</evidence>
<proteinExistence type="predicted"/>
<keyword evidence="1" id="KW-0732">Signal</keyword>
<dbReference type="SUPFAM" id="SSF110849">
    <property type="entry name" value="ParB/Sulfiredoxin"/>
    <property type="match status" value="1"/>
</dbReference>
<keyword evidence="3" id="KW-1185">Reference proteome</keyword>
<evidence type="ECO:0000313" key="3">
    <source>
        <dbReference type="Proteomes" id="UP000003165"/>
    </source>
</evidence>
<dbReference type="Gene3D" id="3.90.1530.10">
    <property type="entry name" value="Conserved hypothetical protein from pyrococcus furiosus pfu- 392566-001, ParB domain"/>
    <property type="match status" value="1"/>
</dbReference>
<evidence type="ECO:0000256" key="1">
    <source>
        <dbReference type="SAM" id="SignalP"/>
    </source>
</evidence>
<dbReference type="Pfam" id="PF08857">
    <property type="entry name" value="ParBc_2"/>
    <property type="match status" value="1"/>
</dbReference>
<feature type="signal peptide" evidence="1">
    <location>
        <begin position="1"/>
        <end position="20"/>
    </location>
</feature>
<dbReference type="Gene3D" id="1.10.8.10">
    <property type="entry name" value="DNA helicase RuvA subunit, C-terminal domain"/>
    <property type="match status" value="1"/>
</dbReference>
<dbReference type="Proteomes" id="UP000003165">
    <property type="component" value="Unassembled WGS sequence"/>
</dbReference>
<reference evidence="2 3" key="1">
    <citation type="submission" date="2009-02" db="EMBL/GenBank/DDBJ databases">
        <title>Sequencing of the draft genome and assembly of Lutiella nitroferrum 2002.</title>
        <authorList>
            <consortium name="US DOE Joint Genome Institute (JGI-PGF)"/>
            <person name="Lucas S."/>
            <person name="Copeland A."/>
            <person name="Lapidus A."/>
            <person name="Glavina del Rio T."/>
            <person name="Tice H."/>
            <person name="Bruce D."/>
            <person name="Goodwin L."/>
            <person name="Pitluck S."/>
            <person name="Larimer F."/>
            <person name="Land M.L."/>
            <person name="Hauser L."/>
            <person name="Coates J.D."/>
        </authorList>
    </citation>
    <scope>NUCLEOTIDE SEQUENCE [LARGE SCALE GENOMIC DNA]</scope>
    <source>
        <strain evidence="2 3">2002</strain>
    </source>
</reference>
<dbReference type="InterPro" id="IPR016932">
    <property type="entry name" value="UCP029669"/>
</dbReference>
<feature type="chain" id="PRO_5002895227" evidence="1">
    <location>
        <begin position="21"/>
        <end position="233"/>
    </location>
</feature>